<proteinExistence type="predicted"/>
<reference evidence="1 2" key="1">
    <citation type="submission" date="2023-09" db="EMBL/GenBank/DDBJ databases">
        <title>Pangenome analysis of Batrachochytrium dendrobatidis and related Chytrids.</title>
        <authorList>
            <person name="Yacoub M.N."/>
            <person name="Stajich J.E."/>
            <person name="James T.Y."/>
        </authorList>
    </citation>
    <scope>NUCLEOTIDE SEQUENCE [LARGE SCALE GENOMIC DNA]</scope>
    <source>
        <strain evidence="1 2">JEL0888</strain>
    </source>
</reference>
<accession>A0ABR4N6C0</accession>
<evidence type="ECO:0000313" key="1">
    <source>
        <dbReference type="EMBL" id="KAL2915045.1"/>
    </source>
</evidence>
<evidence type="ECO:0008006" key="3">
    <source>
        <dbReference type="Google" id="ProtNLM"/>
    </source>
</evidence>
<comment type="caution">
    <text evidence="1">The sequence shown here is derived from an EMBL/GenBank/DDBJ whole genome shotgun (WGS) entry which is preliminary data.</text>
</comment>
<dbReference type="EMBL" id="JADGIZ020000027">
    <property type="protein sequence ID" value="KAL2915045.1"/>
    <property type="molecule type" value="Genomic_DNA"/>
</dbReference>
<keyword evidence="2" id="KW-1185">Reference proteome</keyword>
<sequence>MSKLPEQRVSLNWLCTHSDTEIMNWAISRDCGVIPMLVELSARNGYPVLIEWWRVRHGVVFGQQEFVEAARLGNVKIVKQMIAADSGELDLEAALAASTQPAGSFNLIERTKTILTEAIASRAAQPK</sequence>
<organism evidence="1 2">
    <name type="scientific">Polyrhizophydium stewartii</name>
    <dbReference type="NCBI Taxonomy" id="2732419"/>
    <lineage>
        <taxon>Eukaryota</taxon>
        <taxon>Fungi</taxon>
        <taxon>Fungi incertae sedis</taxon>
        <taxon>Chytridiomycota</taxon>
        <taxon>Chytridiomycota incertae sedis</taxon>
        <taxon>Chytridiomycetes</taxon>
        <taxon>Rhizophydiales</taxon>
        <taxon>Rhizophydiales incertae sedis</taxon>
        <taxon>Polyrhizophydium</taxon>
    </lineage>
</organism>
<protein>
    <recommendedName>
        <fullName evidence="3">Ankyrin repeat protein</fullName>
    </recommendedName>
</protein>
<gene>
    <name evidence="1" type="ORF">HK105_205368</name>
</gene>
<name>A0ABR4N6C0_9FUNG</name>
<evidence type="ECO:0000313" key="2">
    <source>
        <dbReference type="Proteomes" id="UP001527925"/>
    </source>
</evidence>
<dbReference type="Proteomes" id="UP001527925">
    <property type="component" value="Unassembled WGS sequence"/>
</dbReference>